<sequence length="66" mass="7695">MNMKASIISSDANSSDLAYLKYLLLSLSSILTFQRSTTIKRMKQRTYEKYREGYHLKCLGEEEIPE</sequence>
<gene>
    <name evidence="1" type="ORF">J2Z28_006206</name>
</gene>
<reference evidence="1 2" key="1">
    <citation type="submission" date="2021-03" db="EMBL/GenBank/DDBJ databases">
        <title>Genomic Encyclopedia of Type Strains, Phase IV (KMG-IV): sequencing the most valuable type-strain genomes for metagenomic binning, comparative biology and taxonomic classification.</title>
        <authorList>
            <person name="Goeker M."/>
        </authorList>
    </citation>
    <scope>NUCLEOTIDE SEQUENCE [LARGE SCALE GENOMIC DNA]</scope>
    <source>
        <strain evidence="1 2">DSM 21292</strain>
    </source>
</reference>
<evidence type="ECO:0000313" key="1">
    <source>
        <dbReference type="EMBL" id="MBP2249509.1"/>
    </source>
</evidence>
<dbReference type="EMBL" id="JAGIKV010000040">
    <property type="protein sequence ID" value="MBP2249509.1"/>
    <property type="molecule type" value="Genomic_DNA"/>
</dbReference>
<proteinExistence type="predicted"/>
<name>A0ABS4S4N9_PAEXY</name>
<accession>A0ABS4S4N9</accession>
<evidence type="ECO:0000313" key="2">
    <source>
        <dbReference type="Proteomes" id="UP000810207"/>
    </source>
</evidence>
<comment type="caution">
    <text evidence="1">The sequence shown here is derived from an EMBL/GenBank/DDBJ whole genome shotgun (WGS) entry which is preliminary data.</text>
</comment>
<organism evidence="1 2">
    <name type="scientific">Paenibacillus xylanexedens</name>
    <dbReference type="NCBI Taxonomy" id="528191"/>
    <lineage>
        <taxon>Bacteria</taxon>
        <taxon>Bacillati</taxon>
        <taxon>Bacillota</taxon>
        <taxon>Bacilli</taxon>
        <taxon>Bacillales</taxon>
        <taxon>Paenibacillaceae</taxon>
        <taxon>Paenibacillus</taxon>
    </lineage>
</organism>
<keyword evidence="2" id="KW-1185">Reference proteome</keyword>
<dbReference type="Proteomes" id="UP000810207">
    <property type="component" value="Unassembled WGS sequence"/>
</dbReference>
<protein>
    <submittedName>
        <fullName evidence="1">Uncharacterized protein</fullName>
    </submittedName>
</protein>